<proteinExistence type="predicted"/>
<reference evidence="3 4" key="1">
    <citation type="journal article" date="2007" name="Proc. Natl. Acad. Sci. U.S.A.">
        <title>The Orientia tsutsugamushi genome reveals massive proliferation of conjugative type IV secretion system and host-cell interaction genes.</title>
        <authorList>
            <person name="Cho N.-H."/>
            <person name="Kim H.-R."/>
            <person name="Lee J.-H."/>
            <person name="Kim S.-Y."/>
            <person name="Kim J."/>
            <person name="Cha S."/>
            <person name="Kim S.-Y."/>
            <person name="Darby A.C."/>
            <person name="Fuxelius H.-H."/>
            <person name="Yin J."/>
            <person name="Kim J.H."/>
            <person name="Kim J."/>
            <person name="Lee S.J."/>
            <person name="Koh Y.-S."/>
            <person name="Jang W.-J."/>
            <person name="Park K.-H."/>
            <person name="Andersson S.G.E."/>
            <person name="Choi M.-S."/>
            <person name="Kim I.-S."/>
        </authorList>
    </citation>
    <scope>NUCLEOTIDE SEQUENCE [LARGE SCALE GENOMIC DNA]</scope>
    <source>
        <strain evidence="3 4">Boryong</strain>
    </source>
</reference>
<evidence type="ECO:0000256" key="2">
    <source>
        <dbReference type="ARBA" id="ARBA00023163"/>
    </source>
</evidence>
<protein>
    <recommendedName>
        <fullName evidence="5">DNA-directed RNA polymerase subunit omega</fullName>
    </recommendedName>
</protein>
<dbReference type="HOGENOM" id="CLU_1957359_0_0_5"/>
<dbReference type="GO" id="GO:0003899">
    <property type="term" value="F:DNA-directed RNA polymerase activity"/>
    <property type="evidence" value="ECO:0007669"/>
    <property type="project" value="InterPro"/>
</dbReference>
<dbReference type="EMBL" id="AM494475">
    <property type="protein sequence ID" value="CAM79986.1"/>
    <property type="molecule type" value="Genomic_DNA"/>
</dbReference>
<keyword evidence="2" id="KW-0804">Transcription</keyword>
<dbReference type="InterPro" id="IPR036161">
    <property type="entry name" value="RPB6/omega-like_sf"/>
</dbReference>
<name>A5CDM2_ORITB</name>
<dbReference type="KEGG" id="ots:OTBS_0920"/>
<keyword evidence="1" id="KW-0240">DNA-directed RNA polymerase</keyword>
<dbReference type="GO" id="GO:0000428">
    <property type="term" value="C:DNA-directed RNA polymerase complex"/>
    <property type="evidence" value="ECO:0007669"/>
    <property type="project" value="UniProtKB-KW"/>
</dbReference>
<dbReference type="AlphaFoldDB" id="A5CDM2"/>
<evidence type="ECO:0000256" key="1">
    <source>
        <dbReference type="ARBA" id="ARBA00022478"/>
    </source>
</evidence>
<accession>A5CDM2</accession>
<sequence>MEYIMANTITHYPQHVANRFELVSLSAHLVIELNSGSNIMASHAKKDSNLIITALNGILTEEVNIPELREKLILKHQTQSHNYLSKLQKNKFNNDQEGYFNNFESDSEFYNQQIYLSSENLSIINDDDTRKI</sequence>
<organism evidence="3 4">
    <name type="scientific">Orientia tsutsugamushi (strain Boryong)</name>
    <name type="common">Rickettsia tsutsugamushi</name>
    <dbReference type="NCBI Taxonomy" id="357244"/>
    <lineage>
        <taxon>Bacteria</taxon>
        <taxon>Pseudomonadati</taxon>
        <taxon>Pseudomonadota</taxon>
        <taxon>Alphaproteobacteria</taxon>
        <taxon>Rickettsiales</taxon>
        <taxon>Rickettsiaceae</taxon>
        <taxon>Rickettsieae</taxon>
        <taxon>Orientia</taxon>
    </lineage>
</organism>
<evidence type="ECO:0000313" key="4">
    <source>
        <dbReference type="Proteomes" id="UP000001565"/>
    </source>
</evidence>
<dbReference type="Gene3D" id="3.90.940.10">
    <property type="match status" value="1"/>
</dbReference>
<evidence type="ECO:0000313" key="3">
    <source>
        <dbReference type="EMBL" id="CAM79986.1"/>
    </source>
</evidence>
<evidence type="ECO:0008006" key="5">
    <source>
        <dbReference type="Google" id="ProtNLM"/>
    </source>
</evidence>
<dbReference type="GO" id="GO:0006351">
    <property type="term" value="P:DNA-templated transcription"/>
    <property type="evidence" value="ECO:0007669"/>
    <property type="project" value="InterPro"/>
</dbReference>
<dbReference type="Proteomes" id="UP000001565">
    <property type="component" value="Chromosome"/>
</dbReference>
<dbReference type="GO" id="GO:0003677">
    <property type="term" value="F:DNA binding"/>
    <property type="evidence" value="ECO:0007669"/>
    <property type="project" value="InterPro"/>
</dbReference>
<gene>
    <name evidence="3" type="ordered locus">OTBS_0920</name>
</gene>